<accession>A0A6J2XQG9</accession>
<keyword evidence="1" id="KW-1133">Transmembrane helix</keyword>
<proteinExistence type="predicted"/>
<keyword evidence="3" id="KW-1185">Reference proteome</keyword>
<dbReference type="AlphaFoldDB" id="A0A6J2XQG9"/>
<dbReference type="KEGG" id="soy:115879976"/>
<keyword evidence="1" id="KW-0472">Membrane</keyword>
<organism evidence="3 4">
    <name type="scientific">Sitophilus oryzae</name>
    <name type="common">Rice weevil</name>
    <name type="synonym">Curculio oryzae</name>
    <dbReference type="NCBI Taxonomy" id="7048"/>
    <lineage>
        <taxon>Eukaryota</taxon>
        <taxon>Metazoa</taxon>
        <taxon>Ecdysozoa</taxon>
        <taxon>Arthropoda</taxon>
        <taxon>Hexapoda</taxon>
        <taxon>Insecta</taxon>
        <taxon>Pterygota</taxon>
        <taxon>Neoptera</taxon>
        <taxon>Endopterygota</taxon>
        <taxon>Coleoptera</taxon>
        <taxon>Polyphaga</taxon>
        <taxon>Cucujiformia</taxon>
        <taxon>Curculionidae</taxon>
        <taxon>Dryophthorinae</taxon>
        <taxon>Sitophilus</taxon>
    </lineage>
</organism>
<dbReference type="Proteomes" id="UP000504635">
    <property type="component" value="Unplaced"/>
</dbReference>
<dbReference type="PANTHER" id="PTHR21879">
    <property type="entry name" value="FI03362P-RELATED-RELATED"/>
    <property type="match status" value="1"/>
</dbReference>
<evidence type="ECO:0000256" key="1">
    <source>
        <dbReference type="SAM" id="Phobius"/>
    </source>
</evidence>
<dbReference type="PANTHER" id="PTHR21879:SF23">
    <property type="entry name" value="IP06949P"/>
    <property type="match status" value="1"/>
</dbReference>
<dbReference type="InterPro" id="IPR012464">
    <property type="entry name" value="DUF1676"/>
</dbReference>
<dbReference type="RefSeq" id="XP_030752909.1">
    <property type="nucleotide sequence ID" value="XM_030897049.1"/>
</dbReference>
<dbReference type="Pfam" id="PF07898">
    <property type="entry name" value="DUF1676"/>
    <property type="match status" value="1"/>
</dbReference>
<feature type="chain" id="PRO_5027031062" evidence="2">
    <location>
        <begin position="19"/>
        <end position="213"/>
    </location>
</feature>
<dbReference type="GeneID" id="115879976"/>
<evidence type="ECO:0000313" key="4">
    <source>
        <dbReference type="RefSeq" id="XP_030752909.1"/>
    </source>
</evidence>
<gene>
    <name evidence="4" type="primary">LOC115879976</name>
</gene>
<protein>
    <submittedName>
        <fullName evidence="4">Uncharacterized protein LOC115879976</fullName>
    </submittedName>
</protein>
<dbReference type="InParanoid" id="A0A6J2XQG9"/>
<dbReference type="OrthoDB" id="8190250at2759"/>
<dbReference type="FunCoup" id="A0A6J2XQG9">
    <property type="interactions" value="36"/>
</dbReference>
<name>A0A6J2XQG9_SITOR</name>
<keyword evidence="2" id="KW-0732">Signal</keyword>
<evidence type="ECO:0000256" key="2">
    <source>
        <dbReference type="SAM" id="SignalP"/>
    </source>
</evidence>
<evidence type="ECO:0000313" key="3">
    <source>
        <dbReference type="Proteomes" id="UP000504635"/>
    </source>
</evidence>
<feature type="signal peptide" evidence="2">
    <location>
        <begin position="1"/>
        <end position="18"/>
    </location>
</feature>
<dbReference type="GO" id="GO:0016020">
    <property type="term" value="C:membrane"/>
    <property type="evidence" value="ECO:0007669"/>
    <property type="project" value="TreeGrafter"/>
</dbReference>
<sequence>MKVLVLFCALVLVTSSRAEGPSGLAVISKVIRQYINSQPEDVRLGDGVHIISTRSENDARANVDDGTLLGTVENYLENHEVRIKLPELLPGEGFGRALKIAVDEAQSKEDKSTGRGKKGGGGGGAGIAVMGLMMGKMMAALGLGGVGMLAMKALMVSALALMLSVIVGLKKLTHHDDDGGHHVIHASSGHEHYRRRREAADMAYRAYQAYNTR</sequence>
<feature type="transmembrane region" description="Helical" evidence="1">
    <location>
        <begin position="139"/>
        <end position="167"/>
    </location>
</feature>
<keyword evidence="1" id="KW-0812">Transmembrane</keyword>
<reference evidence="4" key="1">
    <citation type="submission" date="2025-08" db="UniProtKB">
        <authorList>
            <consortium name="RefSeq"/>
        </authorList>
    </citation>
    <scope>IDENTIFICATION</scope>
    <source>
        <tissue evidence="4">Gonads</tissue>
    </source>
</reference>